<dbReference type="EMBL" id="QRGR01000021">
    <property type="protein sequence ID" value="RDV13707.1"/>
    <property type="molecule type" value="Genomic_DNA"/>
</dbReference>
<proteinExistence type="predicted"/>
<reference evidence="3" key="1">
    <citation type="submission" date="2018-08" db="EMBL/GenBank/DDBJ databases">
        <authorList>
            <person name="Liu Z.-W."/>
            <person name="Du Z.-J."/>
        </authorList>
    </citation>
    <scope>NUCLEOTIDE SEQUENCE [LARGE SCALE GENOMIC DNA]</scope>
    <source>
        <strain evidence="3">H4X</strain>
    </source>
</reference>
<feature type="chain" id="PRO_5017582720" description="Periplasmic heavy metal sensor" evidence="1">
    <location>
        <begin position="21"/>
        <end position="127"/>
    </location>
</feature>
<keyword evidence="3" id="KW-1185">Reference proteome</keyword>
<comment type="caution">
    <text evidence="2">The sequence shown here is derived from an EMBL/GenBank/DDBJ whole genome shotgun (WGS) entry which is preliminary data.</text>
</comment>
<dbReference type="AlphaFoldDB" id="A0A3D8L8M4"/>
<dbReference type="Proteomes" id="UP000256708">
    <property type="component" value="Unassembled WGS sequence"/>
</dbReference>
<accession>A0A3D8L8M4</accession>
<evidence type="ECO:0008006" key="4">
    <source>
        <dbReference type="Google" id="ProtNLM"/>
    </source>
</evidence>
<feature type="signal peptide" evidence="1">
    <location>
        <begin position="1"/>
        <end position="20"/>
    </location>
</feature>
<name>A0A3D8L8M4_9BACT</name>
<protein>
    <recommendedName>
        <fullName evidence="4">Periplasmic heavy metal sensor</fullName>
    </recommendedName>
</protein>
<dbReference type="OrthoDB" id="894053at2"/>
<dbReference type="RefSeq" id="WP_115567016.1">
    <property type="nucleotide sequence ID" value="NZ_QRGR01000021.1"/>
</dbReference>
<sequence length="127" mass="14559">MKRILSFVVFALLLTAPAFAQVGILDVSPELEKKCTSITQAMTQKLQLNEPVYIQLKALNRKRMAKTAELLRSYTNNDSLLHEKLQEVELDYEQQLINFLSPKQLEAYATYRKDASETMFAAAKEKM</sequence>
<keyword evidence="1" id="KW-0732">Signal</keyword>
<organism evidence="2 3">
    <name type="scientific">Pontibacter diazotrophicus</name>
    <dbReference type="NCBI Taxonomy" id="1400979"/>
    <lineage>
        <taxon>Bacteria</taxon>
        <taxon>Pseudomonadati</taxon>
        <taxon>Bacteroidota</taxon>
        <taxon>Cytophagia</taxon>
        <taxon>Cytophagales</taxon>
        <taxon>Hymenobacteraceae</taxon>
        <taxon>Pontibacter</taxon>
    </lineage>
</organism>
<gene>
    <name evidence="2" type="ORF">DXT99_18245</name>
</gene>
<evidence type="ECO:0000313" key="2">
    <source>
        <dbReference type="EMBL" id="RDV13707.1"/>
    </source>
</evidence>
<evidence type="ECO:0000256" key="1">
    <source>
        <dbReference type="SAM" id="SignalP"/>
    </source>
</evidence>
<evidence type="ECO:0000313" key="3">
    <source>
        <dbReference type="Proteomes" id="UP000256708"/>
    </source>
</evidence>